<dbReference type="VEuPathDB" id="FungiDB:LCOR_10639.1"/>
<keyword evidence="1" id="KW-0472">Membrane</keyword>
<accession>A0A068SC12</accession>
<keyword evidence="1" id="KW-1133">Transmembrane helix</keyword>
<dbReference type="EMBL" id="CBTN010000076">
    <property type="protein sequence ID" value="CDH59834.1"/>
    <property type="molecule type" value="Genomic_DNA"/>
</dbReference>
<protein>
    <submittedName>
        <fullName evidence="2">Integral membrane protein</fullName>
    </submittedName>
</protein>
<feature type="transmembrane region" description="Helical" evidence="1">
    <location>
        <begin position="25"/>
        <end position="46"/>
    </location>
</feature>
<dbReference type="AlphaFoldDB" id="A0A068SC12"/>
<keyword evidence="3" id="KW-1185">Reference proteome</keyword>
<dbReference type="InterPro" id="IPR026749">
    <property type="entry name" value="Tmem135"/>
</dbReference>
<proteinExistence type="predicted"/>
<dbReference type="PANTHER" id="PTHR12459:SF15">
    <property type="entry name" value="TRANSMEMBRANE PROTEIN 135"/>
    <property type="match status" value="1"/>
</dbReference>
<reference evidence="2" key="1">
    <citation type="submission" date="2013-08" db="EMBL/GenBank/DDBJ databases">
        <title>Gene expansion shapes genome architecture in the human pathogen Lichtheimia corymbifera: an evolutionary genomics analysis in the ancient terrestrial Mucorales (Mucoromycotina).</title>
        <authorList>
            <person name="Schwartze V.U."/>
            <person name="Winter S."/>
            <person name="Shelest E."/>
            <person name="Marcet-Houben M."/>
            <person name="Horn F."/>
            <person name="Wehner S."/>
            <person name="Hoffmann K."/>
            <person name="Riege K."/>
            <person name="Sammeth M."/>
            <person name="Nowrousian M."/>
            <person name="Valiante V."/>
            <person name="Linde J."/>
            <person name="Jacobsen I.D."/>
            <person name="Marz M."/>
            <person name="Brakhage A.A."/>
            <person name="Gabaldon T."/>
            <person name="Bocker S."/>
            <person name="Voigt K."/>
        </authorList>
    </citation>
    <scope>NUCLEOTIDE SEQUENCE [LARGE SCALE GENOMIC DNA]</scope>
    <source>
        <strain evidence="2">FSU 9682</strain>
    </source>
</reference>
<evidence type="ECO:0000313" key="3">
    <source>
        <dbReference type="Proteomes" id="UP000027586"/>
    </source>
</evidence>
<dbReference type="STRING" id="1263082.A0A068SC12"/>
<keyword evidence="1" id="KW-0812">Transmembrane</keyword>
<dbReference type="Proteomes" id="UP000027586">
    <property type="component" value="Unassembled WGS sequence"/>
</dbReference>
<name>A0A068SC12_9FUNG</name>
<sequence length="467" mass="52504">MGAAPTQENSKQPETPLSSPAVKTAIRAFVLSWSLTALPGIAIAALKAATRSSKKTAPLLQLIQRNVLENGFPTLVAGAFAGHHLLQYVHKHYTTQTKQQQQWRHKVDRKTAIFLSSALSMFLVRRVFPRTKTLDFTLFALVRALDVMAHRAYDSPTVRQRVPGWLLDYGSVAVFTTACTEIMFAWFYAPERLPGSYSGWITKMSEMDKRLLMALRAIRSGDWVYGKDTGMQDLLGDYAVELGLPKAAGDPMNGRIPCQIVHQGQPYGCEVYAMNRFVKGFLKVYPLYLSVHLLPPLLFRTSQLLQNPGSRLFHILKASTRSSTFLASFITIIWYSICLVRTRIGHQVLNVNQSYLDNTLAPLVGCMLCGLSLLIESPHRRGEMALYVVPRAMLSMFERVLGPHQKGRWWESVATEAAETTVFASSMAVVLDAMFNDKSHVRSSVRGFLSWIMKDELKQQEEKKQDD</sequence>
<evidence type="ECO:0000313" key="2">
    <source>
        <dbReference type="EMBL" id="CDH59834.1"/>
    </source>
</evidence>
<comment type="caution">
    <text evidence="2">The sequence shown here is derived from an EMBL/GenBank/DDBJ whole genome shotgun (WGS) entry which is preliminary data.</text>
</comment>
<gene>
    <name evidence="2" type="ORF">LCOR_10639.1</name>
</gene>
<evidence type="ECO:0000256" key="1">
    <source>
        <dbReference type="SAM" id="Phobius"/>
    </source>
</evidence>
<dbReference type="PANTHER" id="PTHR12459">
    <property type="entry name" value="TRANSMEMBRANE PROTEIN 135-RELATED"/>
    <property type="match status" value="1"/>
</dbReference>
<dbReference type="OrthoDB" id="4021778at2759"/>
<organism evidence="2 3">
    <name type="scientific">Lichtheimia corymbifera JMRC:FSU:9682</name>
    <dbReference type="NCBI Taxonomy" id="1263082"/>
    <lineage>
        <taxon>Eukaryota</taxon>
        <taxon>Fungi</taxon>
        <taxon>Fungi incertae sedis</taxon>
        <taxon>Mucoromycota</taxon>
        <taxon>Mucoromycotina</taxon>
        <taxon>Mucoromycetes</taxon>
        <taxon>Mucorales</taxon>
        <taxon>Lichtheimiaceae</taxon>
        <taxon>Lichtheimia</taxon>
    </lineage>
</organism>
<feature type="transmembrane region" description="Helical" evidence="1">
    <location>
        <begin position="111"/>
        <end position="128"/>
    </location>
</feature>